<dbReference type="AlphaFoldDB" id="A0A9P3GIM6"/>
<gene>
    <name evidence="1" type="ORF">PsYK624_124560</name>
</gene>
<name>A0A9P3GIM6_9APHY</name>
<proteinExistence type="predicted"/>
<reference evidence="1 2" key="1">
    <citation type="submission" date="2021-08" db="EMBL/GenBank/DDBJ databases">
        <title>Draft Genome Sequence of Phanerochaete sordida strain YK-624.</title>
        <authorList>
            <person name="Mori T."/>
            <person name="Dohra H."/>
            <person name="Suzuki T."/>
            <person name="Kawagishi H."/>
            <person name="Hirai H."/>
        </authorList>
    </citation>
    <scope>NUCLEOTIDE SEQUENCE [LARGE SCALE GENOMIC DNA]</scope>
    <source>
        <strain evidence="1 2">YK-624</strain>
    </source>
</reference>
<organism evidence="1 2">
    <name type="scientific">Phanerochaete sordida</name>
    <dbReference type="NCBI Taxonomy" id="48140"/>
    <lineage>
        <taxon>Eukaryota</taxon>
        <taxon>Fungi</taxon>
        <taxon>Dikarya</taxon>
        <taxon>Basidiomycota</taxon>
        <taxon>Agaricomycotina</taxon>
        <taxon>Agaricomycetes</taxon>
        <taxon>Polyporales</taxon>
        <taxon>Phanerochaetaceae</taxon>
        <taxon>Phanerochaete</taxon>
    </lineage>
</organism>
<sequence length="431" mass="48822">MEVDASYEDAAAIQSVFDQAIYSNIIDHLHDDKDALTSCTTVCKVWLVPASAHLFRSITWKHCFLELYGLLKSVPRIASALRTLQLTSWRLHGDPCFDHPKHERDEAEPLACEELLSILELTPHLDTLRLADVRWLGCWMHPPHAPAHRRLARTLDTVVLAHSAVMFCEDDLHWLACFTRIGTLAVEGCERVRANQERLGARVERLNGVGVIIVRDLLAHVLDLSAVRSVTFGTSPTPKYHAAFLAGIVNVEALDYPNPDDTFRLPAYPNLRALTVASSFCESLDEGWTWDMPMAQDFFTDTLQHLRQTVSGHIEELGIRCDLARDDKPDDEFSVDEMERALARLDWQGLVPILERCAKDCKLRVYVRCSVRFPDATVDECQSLVENVVEKALSDLQGRNRVGAVYQLDDYRHFQRGNSFSIEDVNYLLGQ</sequence>
<dbReference type="EMBL" id="BPQB01000057">
    <property type="protein sequence ID" value="GJE96262.1"/>
    <property type="molecule type" value="Genomic_DNA"/>
</dbReference>
<evidence type="ECO:0000313" key="1">
    <source>
        <dbReference type="EMBL" id="GJE96262.1"/>
    </source>
</evidence>
<protein>
    <submittedName>
        <fullName evidence="1">Uncharacterized protein</fullName>
    </submittedName>
</protein>
<accession>A0A9P3GIM6</accession>
<evidence type="ECO:0000313" key="2">
    <source>
        <dbReference type="Proteomes" id="UP000703269"/>
    </source>
</evidence>
<dbReference type="Proteomes" id="UP000703269">
    <property type="component" value="Unassembled WGS sequence"/>
</dbReference>
<dbReference type="OrthoDB" id="2794892at2759"/>
<comment type="caution">
    <text evidence="1">The sequence shown here is derived from an EMBL/GenBank/DDBJ whole genome shotgun (WGS) entry which is preliminary data.</text>
</comment>
<keyword evidence="2" id="KW-1185">Reference proteome</keyword>